<name>A0A5B7DTC2_PORTR</name>
<dbReference type="EMBL" id="VSRR010001300">
    <property type="protein sequence ID" value="MPC24206.1"/>
    <property type="molecule type" value="Genomic_DNA"/>
</dbReference>
<proteinExistence type="predicted"/>
<gene>
    <name evidence="1" type="ORF">E2C01_017282</name>
</gene>
<protein>
    <submittedName>
        <fullName evidence="1">Uncharacterized protein</fullName>
    </submittedName>
</protein>
<keyword evidence="2" id="KW-1185">Reference proteome</keyword>
<reference evidence="1 2" key="1">
    <citation type="submission" date="2019-05" db="EMBL/GenBank/DDBJ databases">
        <title>Another draft genome of Portunus trituberculatus and its Hox gene families provides insights of decapod evolution.</title>
        <authorList>
            <person name="Jeong J.-H."/>
            <person name="Song I."/>
            <person name="Kim S."/>
            <person name="Choi T."/>
            <person name="Kim D."/>
            <person name="Ryu S."/>
            <person name="Kim W."/>
        </authorList>
    </citation>
    <scope>NUCLEOTIDE SEQUENCE [LARGE SCALE GENOMIC DNA]</scope>
    <source>
        <tissue evidence="1">Muscle</tissue>
    </source>
</reference>
<evidence type="ECO:0000313" key="1">
    <source>
        <dbReference type="EMBL" id="MPC24206.1"/>
    </source>
</evidence>
<evidence type="ECO:0000313" key="2">
    <source>
        <dbReference type="Proteomes" id="UP000324222"/>
    </source>
</evidence>
<organism evidence="1 2">
    <name type="scientific">Portunus trituberculatus</name>
    <name type="common">Swimming crab</name>
    <name type="synonym">Neptunus trituberculatus</name>
    <dbReference type="NCBI Taxonomy" id="210409"/>
    <lineage>
        <taxon>Eukaryota</taxon>
        <taxon>Metazoa</taxon>
        <taxon>Ecdysozoa</taxon>
        <taxon>Arthropoda</taxon>
        <taxon>Crustacea</taxon>
        <taxon>Multicrustacea</taxon>
        <taxon>Malacostraca</taxon>
        <taxon>Eumalacostraca</taxon>
        <taxon>Eucarida</taxon>
        <taxon>Decapoda</taxon>
        <taxon>Pleocyemata</taxon>
        <taxon>Brachyura</taxon>
        <taxon>Eubrachyura</taxon>
        <taxon>Portunoidea</taxon>
        <taxon>Portunidae</taxon>
        <taxon>Portuninae</taxon>
        <taxon>Portunus</taxon>
    </lineage>
</organism>
<comment type="caution">
    <text evidence="1">The sequence shown here is derived from an EMBL/GenBank/DDBJ whole genome shotgun (WGS) entry which is preliminary data.</text>
</comment>
<dbReference type="Proteomes" id="UP000324222">
    <property type="component" value="Unassembled WGS sequence"/>
</dbReference>
<dbReference type="AlphaFoldDB" id="A0A5B7DTC2"/>
<sequence>MSSLDLIVFGWRHALPVCRDFISDAVGKFITKNASRHVISSSVAADHITETLLSRIILL</sequence>
<accession>A0A5B7DTC2</accession>